<dbReference type="Pfam" id="PF03372">
    <property type="entry name" value="Exo_endo_phos"/>
    <property type="match status" value="1"/>
</dbReference>
<comment type="caution">
    <text evidence="3">The sequence shown here is derived from an EMBL/GenBank/DDBJ whole genome shotgun (WGS) entry which is preliminary data.</text>
</comment>
<name>A0ABR3LCM6_9TELE</name>
<protein>
    <recommendedName>
        <fullName evidence="2">Endonuclease/exonuclease/phosphatase domain-containing protein</fullName>
    </recommendedName>
</protein>
<dbReference type="SUPFAM" id="SSF56219">
    <property type="entry name" value="DNase I-like"/>
    <property type="match status" value="1"/>
</dbReference>
<organism evidence="3 4">
    <name type="scientific">Cirrhinus molitorella</name>
    <name type="common">mud carp</name>
    <dbReference type="NCBI Taxonomy" id="172907"/>
    <lineage>
        <taxon>Eukaryota</taxon>
        <taxon>Metazoa</taxon>
        <taxon>Chordata</taxon>
        <taxon>Craniata</taxon>
        <taxon>Vertebrata</taxon>
        <taxon>Euteleostomi</taxon>
        <taxon>Actinopterygii</taxon>
        <taxon>Neopterygii</taxon>
        <taxon>Teleostei</taxon>
        <taxon>Ostariophysi</taxon>
        <taxon>Cypriniformes</taxon>
        <taxon>Cyprinidae</taxon>
        <taxon>Labeoninae</taxon>
        <taxon>Labeonini</taxon>
        <taxon>Cirrhinus</taxon>
    </lineage>
</organism>
<evidence type="ECO:0000313" key="3">
    <source>
        <dbReference type="EMBL" id="KAL1250669.1"/>
    </source>
</evidence>
<keyword evidence="4" id="KW-1185">Reference proteome</keyword>
<sequence length="428" mass="48041">MAYLPHWVRGDQRGISQKLERQDHGPGLTADLQQIDDARKTAVIDRELARLNVDIAALQKTRLADNGTIREANYTFYWQGKSSDQPRQHSVGFAVRNKLVSSMEPPTAGTERLLTLRLLTSSGPVNILSVYAPTLSSTAEEKDQFYQALDEAISRIPSTDGLYLLGDFNARVGADHEAWPTCLGSFGRGKINENGQRLLELSCHHGLCVTNTFFKCKEIHQMSWRHPRSRHWHQLDLVITRRADIGNVLLTAVTRVQTATQTTPSWQASNPERTQQFISRLEDALSEGVTANDTIDFKWPRLRDAVYNTAIIAYGKKERKNADWYEVHWEEMEPVTEAKRKALLAYKAKPSPSTLQALRTARSKAQQTARHCANTYWLNLCSSIQAAADTGNTRGMYEGIKKATGPTPSKTAPSGPRQVRSSLTRKSR</sequence>
<proteinExistence type="predicted"/>
<evidence type="ECO:0000313" key="4">
    <source>
        <dbReference type="Proteomes" id="UP001558613"/>
    </source>
</evidence>
<gene>
    <name evidence="3" type="ORF">QQF64_018465</name>
</gene>
<dbReference type="PANTHER" id="PTHR23227">
    <property type="entry name" value="BUCENTAUR RELATED"/>
    <property type="match status" value="1"/>
</dbReference>
<dbReference type="InterPro" id="IPR005135">
    <property type="entry name" value="Endo/exonuclease/phosphatase"/>
</dbReference>
<dbReference type="PANTHER" id="PTHR23227:SF84">
    <property type="entry name" value="ENDONUCLEASE_EXONUCLEASE_PHOSPHATASE DOMAIN-CONTAINING PROTEIN"/>
    <property type="match status" value="1"/>
</dbReference>
<evidence type="ECO:0000256" key="1">
    <source>
        <dbReference type="SAM" id="MobiDB-lite"/>
    </source>
</evidence>
<dbReference type="Proteomes" id="UP001558613">
    <property type="component" value="Unassembled WGS sequence"/>
</dbReference>
<feature type="region of interest" description="Disordered" evidence="1">
    <location>
        <begin position="397"/>
        <end position="428"/>
    </location>
</feature>
<accession>A0ABR3LCM6</accession>
<evidence type="ECO:0000259" key="2">
    <source>
        <dbReference type="Pfam" id="PF03372"/>
    </source>
</evidence>
<dbReference type="InterPro" id="IPR027124">
    <property type="entry name" value="Swc5/CFDP1/2"/>
</dbReference>
<dbReference type="Gene3D" id="3.60.10.10">
    <property type="entry name" value="Endonuclease/exonuclease/phosphatase"/>
    <property type="match status" value="1"/>
</dbReference>
<dbReference type="EMBL" id="JAYMGO010000022">
    <property type="protein sequence ID" value="KAL1250669.1"/>
    <property type="molecule type" value="Genomic_DNA"/>
</dbReference>
<reference evidence="3 4" key="1">
    <citation type="submission" date="2023-09" db="EMBL/GenBank/DDBJ databases">
        <authorList>
            <person name="Wang M."/>
        </authorList>
    </citation>
    <scope>NUCLEOTIDE SEQUENCE [LARGE SCALE GENOMIC DNA]</scope>
    <source>
        <strain evidence="3">GT-2023</strain>
        <tissue evidence="3">Liver</tissue>
    </source>
</reference>
<dbReference type="InterPro" id="IPR036691">
    <property type="entry name" value="Endo/exonu/phosph_ase_sf"/>
</dbReference>
<feature type="domain" description="Endonuclease/exonuclease/phosphatase" evidence="2">
    <location>
        <begin position="37"/>
        <end position="191"/>
    </location>
</feature>